<accession>A0A098AN79</accession>
<dbReference type="EMBL" id="LK020682">
    <property type="protein sequence ID" value="CDQ29905.1"/>
    <property type="molecule type" value="Genomic_DNA"/>
</dbReference>
<sequence>MNFKEFKTWLDDAVSVDEAMALPENKGVLDDLIENTANNLAFIAELVESRQLIYRKPRHED</sequence>
<reference evidence="1" key="1">
    <citation type="submission" date="2014-04" db="EMBL/GenBank/DDBJ databases">
        <authorList>
            <person name="Croucher N."/>
        </authorList>
    </citation>
    <scope>NUCLEOTIDE SEQUENCE</scope>
    <source>
        <strain evidence="1">446376</strain>
    </source>
</reference>
<dbReference type="AlphaFoldDB" id="A0A098AN79"/>
<protein>
    <submittedName>
        <fullName evidence="1">Putative phage-related chromosomal island protein</fullName>
    </submittedName>
</protein>
<evidence type="ECO:0000313" key="1">
    <source>
        <dbReference type="EMBL" id="CDQ29905.1"/>
    </source>
</evidence>
<proteinExistence type="predicted"/>
<name>A0A098AN79_STREE</name>
<dbReference type="RefSeq" id="WP_054362604.1">
    <property type="nucleotide sequence ID" value="NZ_CFLN02000223.1"/>
</dbReference>
<reference evidence="1" key="2">
    <citation type="submission" date="2014-10" db="EMBL/GenBank/DDBJ databases">
        <title>Contrasting mechanisms driving short-term and long-term diversification of pneumococci.</title>
        <authorList>
            <person name="Croucher N.J."/>
            <person name="Coupland P.C."/>
            <person name="Stevenson A.E."/>
            <person name="Callendrello A."/>
            <person name="Bentley S.D."/>
            <person name="Hanage W.P."/>
        </authorList>
    </citation>
    <scope>NUCLEOTIDE SEQUENCE</scope>
    <source>
        <strain evidence="1">446376</strain>
    </source>
</reference>
<organism evidence="1">
    <name type="scientific">Streptococcus pneumoniae</name>
    <dbReference type="NCBI Taxonomy" id="1313"/>
    <lineage>
        <taxon>Bacteria</taxon>
        <taxon>Bacillati</taxon>
        <taxon>Bacillota</taxon>
        <taxon>Bacilli</taxon>
        <taxon>Lactobacillales</taxon>
        <taxon>Streptococcaceae</taxon>
        <taxon>Streptococcus</taxon>
    </lineage>
</organism>